<keyword evidence="2" id="KW-1185">Reference proteome</keyword>
<evidence type="ECO:0000313" key="1">
    <source>
        <dbReference type="EMBL" id="EEQ06394.1"/>
    </source>
</evidence>
<reference evidence="1" key="1">
    <citation type="submission" date="2008-12" db="EMBL/GenBank/DDBJ databases">
        <title>Annotation of the Yersinia bercovieri ATCC 43970 genome.</title>
        <authorList>
            <person name="Read T.D."/>
            <person name="Akmal A."/>
            <person name="Bishop-Lilly K."/>
            <person name="Chen P.E."/>
            <person name="Cook C."/>
            <person name="Kiley M.P."/>
            <person name="Lentz S."/>
            <person name="Mateczun A."/>
            <person name="Nagarajan N."/>
            <person name="Nolan N."/>
            <person name="Osborne B.I."/>
            <person name="Pop M."/>
            <person name="Sozhamannan S."/>
            <person name="Stewart A.C."/>
            <person name="Sulakvelidze A."/>
            <person name="Thomason B."/>
            <person name="Willner K."/>
            <person name="Zwick M.E."/>
        </authorList>
    </citation>
    <scope>NUCLEOTIDE SEQUENCE [LARGE SCALE GENOMIC DNA]</scope>
    <source>
        <strain evidence="1">ATCC 43970</strain>
    </source>
</reference>
<accession>A0ABM9XYA4</accession>
<dbReference type="Proteomes" id="UP000010319">
    <property type="component" value="Unassembled WGS sequence"/>
</dbReference>
<gene>
    <name evidence="1" type="ORF">yberc0001_18680</name>
</gene>
<name>A0ABM9XYA4_YERBE</name>
<protein>
    <submittedName>
        <fullName evidence="1">Uncharacterized protein</fullName>
    </submittedName>
</protein>
<proteinExistence type="predicted"/>
<evidence type="ECO:0000313" key="2">
    <source>
        <dbReference type="Proteomes" id="UP000010319"/>
    </source>
</evidence>
<comment type="caution">
    <text evidence="1">The sequence shown here is derived from an EMBL/GenBank/DDBJ whole genome shotgun (WGS) entry which is preliminary data.</text>
</comment>
<sequence length="41" mass="4713">MALLTSAPCFYRGLFFYRKSLCAFGGDMNGYLDEFICYLTN</sequence>
<organism evidence="1 2">
    <name type="scientific">Yersinia bercovieri ATCC 43970</name>
    <dbReference type="NCBI Taxonomy" id="349968"/>
    <lineage>
        <taxon>Bacteria</taxon>
        <taxon>Pseudomonadati</taxon>
        <taxon>Pseudomonadota</taxon>
        <taxon>Gammaproteobacteria</taxon>
        <taxon>Enterobacterales</taxon>
        <taxon>Yersiniaceae</taxon>
        <taxon>Yersinia</taxon>
    </lineage>
</organism>
<dbReference type="EMBL" id="AALC02000028">
    <property type="protein sequence ID" value="EEQ06394.1"/>
    <property type="molecule type" value="Genomic_DNA"/>
</dbReference>